<dbReference type="RefSeq" id="WP_015906382.1">
    <property type="nucleotide sequence ID" value="NC_012108.1"/>
</dbReference>
<dbReference type="OrthoDB" id="9810154at2"/>
<sequence length="154" mass="17572">MALYLIQHGKSRSKAEDSKQRLSDLGRADTRRIAQVAEGYRVPVSIIRHSRKERAFETARIFAQFLTPERGIEEIDGIDPMDDVETFAITLDTKENSMVVGHLPFMERLVGYLVAGNPEKRIFKFQNSGIVCLDKDENGWFISWTLMPNIGKDI</sequence>
<dbReference type="CDD" id="cd07067">
    <property type="entry name" value="HP_PGM_like"/>
    <property type="match status" value="1"/>
</dbReference>
<name>C0QG89_DESAH</name>
<dbReference type="Proteomes" id="UP000000442">
    <property type="component" value="Chromosome"/>
</dbReference>
<evidence type="ECO:0000313" key="2">
    <source>
        <dbReference type="Proteomes" id="UP000000442"/>
    </source>
</evidence>
<dbReference type="HOGENOM" id="CLU_084603_3_1_7"/>
<gene>
    <name evidence="1" type="primary">sixA</name>
    <name evidence="1" type="ordered locus">HRM2_46120</name>
</gene>
<keyword evidence="2" id="KW-1185">Reference proteome</keyword>
<dbReference type="EMBL" id="CP001087">
    <property type="protein sequence ID" value="ACN17668.1"/>
    <property type="molecule type" value="Genomic_DNA"/>
</dbReference>
<dbReference type="InterPro" id="IPR029033">
    <property type="entry name" value="His_PPase_superfam"/>
</dbReference>
<dbReference type="SUPFAM" id="SSF53254">
    <property type="entry name" value="Phosphoglycerate mutase-like"/>
    <property type="match status" value="1"/>
</dbReference>
<organism evidence="1 2">
    <name type="scientific">Desulforapulum autotrophicum (strain ATCC 43914 / DSM 3382 / VKM B-1955 / HRM2)</name>
    <name type="common">Desulfobacterium autotrophicum</name>
    <dbReference type="NCBI Taxonomy" id="177437"/>
    <lineage>
        <taxon>Bacteria</taxon>
        <taxon>Pseudomonadati</taxon>
        <taxon>Thermodesulfobacteriota</taxon>
        <taxon>Desulfobacteria</taxon>
        <taxon>Desulfobacterales</taxon>
        <taxon>Desulfobacteraceae</taxon>
        <taxon>Desulforapulum</taxon>
    </lineage>
</organism>
<evidence type="ECO:0000313" key="1">
    <source>
        <dbReference type="EMBL" id="ACN17668.1"/>
    </source>
</evidence>
<protein>
    <submittedName>
        <fullName evidence="1">SixA</fullName>
    </submittedName>
</protein>
<dbReference type="InterPro" id="IPR013078">
    <property type="entry name" value="His_Pase_superF_clade-1"/>
</dbReference>
<proteinExistence type="predicted"/>
<dbReference type="GO" id="GO:0101006">
    <property type="term" value="F:protein histidine phosphatase activity"/>
    <property type="evidence" value="ECO:0007669"/>
    <property type="project" value="InterPro"/>
</dbReference>
<reference evidence="1 2" key="1">
    <citation type="journal article" date="2009" name="Environ. Microbiol.">
        <title>Genome sequence of Desulfobacterium autotrophicum HRM2, a marine sulfate reducer oxidizing organic carbon completely to carbon dioxide.</title>
        <authorList>
            <person name="Strittmatter A.W."/>
            <person name="Liesegang H."/>
            <person name="Rabus R."/>
            <person name="Decker I."/>
            <person name="Amann J."/>
            <person name="Andres S."/>
            <person name="Henne A."/>
            <person name="Fricke W.F."/>
            <person name="Martinez-Arias R."/>
            <person name="Bartels D."/>
            <person name="Goesmann A."/>
            <person name="Krause L."/>
            <person name="Puehler A."/>
            <person name="Klenk H.P."/>
            <person name="Richter M."/>
            <person name="Schuler M."/>
            <person name="Gloeckner F.O."/>
            <person name="Meyerdierks A."/>
            <person name="Gottschalk G."/>
            <person name="Amann R."/>
        </authorList>
    </citation>
    <scope>NUCLEOTIDE SEQUENCE [LARGE SCALE GENOMIC DNA]</scope>
    <source>
        <strain evidence="2">ATCC 43914 / DSM 3382 / HRM2</strain>
    </source>
</reference>
<dbReference type="GO" id="GO:0005737">
    <property type="term" value="C:cytoplasm"/>
    <property type="evidence" value="ECO:0007669"/>
    <property type="project" value="InterPro"/>
</dbReference>
<dbReference type="Gene3D" id="3.40.50.1240">
    <property type="entry name" value="Phosphoglycerate mutase-like"/>
    <property type="match status" value="1"/>
</dbReference>
<dbReference type="AlphaFoldDB" id="C0QG89"/>
<accession>C0QG89</accession>
<dbReference type="eggNOG" id="COG2062">
    <property type="taxonomic scope" value="Bacteria"/>
</dbReference>
<dbReference type="Pfam" id="PF00300">
    <property type="entry name" value="His_Phos_1"/>
    <property type="match status" value="1"/>
</dbReference>
<dbReference type="KEGG" id="dat:HRM2_46120"/>
<dbReference type="STRING" id="177437.HRM2_46120"/>
<dbReference type="InterPro" id="IPR004449">
    <property type="entry name" value="SixA"/>
</dbReference>
<dbReference type="NCBIfam" id="TIGR00249">
    <property type="entry name" value="sixA"/>
    <property type="match status" value="1"/>
</dbReference>